<evidence type="ECO:0000256" key="6">
    <source>
        <dbReference type="ARBA" id="ARBA00049075"/>
    </source>
</evidence>
<comment type="catalytic activity">
    <reaction evidence="5">
        <text>a 5'-end (N(2),N(7)-dimethyl 5'-triphosphoguanosine)-ribonucleoside in snRNA + S-adenosyl-L-methionine = a 5'-end (N(2),N(2),N(7)-trimethyl 5'-triphosphoguanosine)-ribonucleoside in snRNA + S-adenosyl-L-homocysteine + H(+)</text>
        <dbReference type="Rhea" id="RHEA:78479"/>
        <dbReference type="Rhea" id="RHEA-COMP:19087"/>
        <dbReference type="Rhea" id="RHEA-COMP:19089"/>
        <dbReference type="ChEBI" id="CHEBI:15378"/>
        <dbReference type="ChEBI" id="CHEBI:57856"/>
        <dbReference type="ChEBI" id="CHEBI:59789"/>
        <dbReference type="ChEBI" id="CHEBI:167623"/>
        <dbReference type="ChEBI" id="CHEBI:172880"/>
    </reaction>
    <physiologicalReaction direction="left-to-right" evidence="5">
        <dbReference type="Rhea" id="RHEA:78480"/>
    </physiologicalReaction>
</comment>
<evidence type="ECO:0000313" key="10">
    <source>
        <dbReference type="Proteomes" id="UP001222325"/>
    </source>
</evidence>
<dbReference type="EMBL" id="JARJCN010000023">
    <property type="protein sequence ID" value="KAJ7089711.1"/>
    <property type="molecule type" value="Genomic_DNA"/>
</dbReference>
<comment type="similarity">
    <text evidence="2">Belongs to the methyltransferase superfamily. Trimethylguanosine synthase family.</text>
</comment>
<evidence type="ECO:0000256" key="1">
    <source>
        <dbReference type="ARBA" id="ARBA00018517"/>
    </source>
</evidence>
<dbReference type="Pfam" id="PF09445">
    <property type="entry name" value="Methyltransf_15"/>
    <property type="match status" value="2"/>
</dbReference>
<dbReference type="InterPro" id="IPR019012">
    <property type="entry name" value="RNA_cap_Gua-N2-MeTrfase"/>
</dbReference>
<dbReference type="CDD" id="cd02440">
    <property type="entry name" value="AdoMet_MTases"/>
    <property type="match status" value="1"/>
</dbReference>
<keyword evidence="10" id="KW-1185">Reference proteome</keyword>
<dbReference type="GO" id="GO:0005634">
    <property type="term" value="C:nucleus"/>
    <property type="evidence" value="ECO:0007669"/>
    <property type="project" value="TreeGrafter"/>
</dbReference>
<evidence type="ECO:0000256" key="2">
    <source>
        <dbReference type="ARBA" id="ARBA00025783"/>
    </source>
</evidence>
<evidence type="ECO:0000256" key="5">
    <source>
        <dbReference type="ARBA" id="ARBA00048763"/>
    </source>
</evidence>
<dbReference type="GO" id="GO:0071164">
    <property type="term" value="F:RNA cap trimethylguanosine synthase activity"/>
    <property type="evidence" value="ECO:0007669"/>
    <property type="project" value="TreeGrafter"/>
</dbReference>
<evidence type="ECO:0000313" key="9">
    <source>
        <dbReference type="EMBL" id="KAJ7089711.1"/>
    </source>
</evidence>
<proteinExistence type="inferred from homology"/>
<feature type="compositionally biased region" description="Basic and acidic residues" evidence="8">
    <location>
        <begin position="226"/>
        <end position="238"/>
    </location>
</feature>
<dbReference type="Gene3D" id="3.40.50.150">
    <property type="entry name" value="Vaccinia Virus protein VP39"/>
    <property type="match status" value="1"/>
</dbReference>
<feature type="region of interest" description="Disordered" evidence="8">
    <location>
        <begin position="19"/>
        <end position="41"/>
    </location>
</feature>
<dbReference type="Proteomes" id="UP001222325">
    <property type="component" value="Unassembled WGS sequence"/>
</dbReference>
<protein>
    <recommendedName>
        <fullName evidence="1">Trimethylguanosine synthase</fullName>
    </recommendedName>
    <alternativeName>
        <fullName evidence="7">Cap-specific guanine-N(2) methyltransferase</fullName>
    </alternativeName>
</protein>
<dbReference type="SUPFAM" id="SSF53335">
    <property type="entry name" value="S-adenosyl-L-methionine-dependent methyltransferases"/>
    <property type="match status" value="1"/>
</dbReference>
<evidence type="ECO:0000256" key="4">
    <source>
        <dbReference type="ARBA" id="ARBA00048740"/>
    </source>
</evidence>
<comment type="catalytic activity">
    <reaction evidence="6">
        <text>a 5'-end (N(7)-methyl 5'-triphosphoguanosine)-ribonucleoside in snRNA + S-adenosyl-L-methionine = a 5'-end (N(2),N(7)-dimethyl 5'-triphosphoguanosine)-ribonucleoside in snRNA + S-adenosyl-L-homocysteine + H(+)</text>
        <dbReference type="Rhea" id="RHEA:78471"/>
        <dbReference type="Rhea" id="RHEA-COMP:19085"/>
        <dbReference type="Rhea" id="RHEA-COMP:19087"/>
        <dbReference type="ChEBI" id="CHEBI:15378"/>
        <dbReference type="ChEBI" id="CHEBI:57856"/>
        <dbReference type="ChEBI" id="CHEBI:59789"/>
        <dbReference type="ChEBI" id="CHEBI:156461"/>
        <dbReference type="ChEBI" id="CHEBI:172880"/>
    </reaction>
    <physiologicalReaction direction="left-to-right" evidence="6">
        <dbReference type="Rhea" id="RHEA:78472"/>
    </physiologicalReaction>
</comment>
<dbReference type="InterPro" id="IPR029063">
    <property type="entry name" value="SAM-dependent_MTases_sf"/>
</dbReference>
<organism evidence="9 10">
    <name type="scientific">Mycena belliarum</name>
    <dbReference type="NCBI Taxonomy" id="1033014"/>
    <lineage>
        <taxon>Eukaryota</taxon>
        <taxon>Fungi</taxon>
        <taxon>Dikarya</taxon>
        <taxon>Basidiomycota</taxon>
        <taxon>Agaricomycotina</taxon>
        <taxon>Agaricomycetes</taxon>
        <taxon>Agaricomycetidae</taxon>
        <taxon>Agaricales</taxon>
        <taxon>Marasmiineae</taxon>
        <taxon>Mycenaceae</taxon>
        <taxon>Mycena</taxon>
    </lineage>
</organism>
<evidence type="ECO:0000256" key="8">
    <source>
        <dbReference type="SAM" id="MobiDB-lite"/>
    </source>
</evidence>
<feature type="compositionally biased region" description="Basic and acidic residues" evidence="8">
    <location>
        <begin position="20"/>
        <end position="30"/>
    </location>
</feature>
<comment type="catalytic activity">
    <reaction evidence="3">
        <text>a 5'-end (N(2),N(7)-dimethyl 5'-triphosphoguanosine)-ribonucleoside in snoRNA + S-adenosyl-L-methionine = a 5'-end (N(2),N(2),N(7)-trimethyl 5'-triphosphoguanosine)-ribonucleoside in snoRNA + S-adenosyl-L-homocysteine + H(+)</text>
        <dbReference type="Rhea" id="RHEA:78507"/>
        <dbReference type="Rhea" id="RHEA-COMP:19088"/>
        <dbReference type="Rhea" id="RHEA-COMP:19090"/>
        <dbReference type="ChEBI" id="CHEBI:15378"/>
        <dbReference type="ChEBI" id="CHEBI:57856"/>
        <dbReference type="ChEBI" id="CHEBI:59789"/>
        <dbReference type="ChEBI" id="CHEBI:167623"/>
        <dbReference type="ChEBI" id="CHEBI:172880"/>
    </reaction>
    <physiologicalReaction direction="left-to-right" evidence="3">
        <dbReference type="Rhea" id="RHEA:78508"/>
    </physiologicalReaction>
</comment>
<evidence type="ECO:0000256" key="7">
    <source>
        <dbReference type="ARBA" id="ARBA00049790"/>
    </source>
</evidence>
<dbReference type="PANTHER" id="PTHR14741">
    <property type="entry name" value="S-ADENOSYLMETHIONINE-DEPENDENT METHYLTRANSFERASE RELATED"/>
    <property type="match status" value="1"/>
</dbReference>
<comment type="caution">
    <text evidence="9">The sequence shown here is derived from an EMBL/GenBank/DDBJ whole genome shotgun (WGS) entry which is preliminary data.</text>
</comment>
<name>A0AAD6U999_9AGAR</name>
<evidence type="ECO:0000256" key="3">
    <source>
        <dbReference type="ARBA" id="ARBA00047418"/>
    </source>
</evidence>
<gene>
    <name evidence="9" type="ORF">B0H15DRAFT_838893</name>
</gene>
<dbReference type="PANTHER" id="PTHR14741:SF32">
    <property type="entry name" value="TRIMETHYLGUANOSINE SYNTHASE"/>
    <property type="match status" value="1"/>
</dbReference>
<comment type="catalytic activity">
    <reaction evidence="4">
        <text>a 5'-end (N(7)-methyl 5'-triphosphoguanosine)-ribonucleoside in snoRNA + S-adenosyl-L-methionine = a 5'-end (N(2),N(7)-dimethyl 5'-triphosphoguanosine)-ribonucleoside in snoRNA + S-adenosyl-L-homocysteine + H(+)</text>
        <dbReference type="Rhea" id="RHEA:78475"/>
        <dbReference type="Rhea" id="RHEA-COMP:19086"/>
        <dbReference type="Rhea" id="RHEA-COMP:19088"/>
        <dbReference type="ChEBI" id="CHEBI:15378"/>
        <dbReference type="ChEBI" id="CHEBI:57856"/>
        <dbReference type="ChEBI" id="CHEBI:59789"/>
        <dbReference type="ChEBI" id="CHEBI:156461"/>
        <dbReference type="ChEBI" id="CHEBI:172880"/>
    </reaction>
    <physiologicalReaction direction="left-to-right" evidence="4">
        <dbReference type="Rhea" id="RHEA:78476"/>
    </physiologicalReaction>
</comment>
<feature type="region of interest" description="Disordered" evidence="8">
    <location>
        <begin position="217"/>
        <end position="238"/>
    </location>
</feature>
<sequence length="321" mass="35526">MGKRRSGFSGLSHFIQQAFKGEEVSERPDSELPPAKKRKTSENGAVVSLPLEYSDSLWVKKYDATGMVPHYSHASQVPQHLQKYFAQRTRFLSLYSSPPGCLLDEEGWYSITPELIADQIAERCRCDTVLDAFCGVGGNAIAFAKKCERVIALDVSPTRLALARHNAQIYGVADRIEFILADYISFANSYLSLGNNTSPRKIDVVFLSPPWGGPGYLSGDTTRPSSPDKPEPAAEAEHPSYSLASIQPVHGAELFQLSRKITRNVAYYLPRNTRLDEIGGLLSEDETEKVEVEEAWMGQKLKALTCYFGGLARGQGELFEP</sequence>
<reference evidence="9" key="1">
    <citation type="submission" date="2023-03" db="EMBL/GenBank/DDBJ databases">
        <title>Massive genome expansion in bonnet fungi (Mycena s.s.) driven by repeated elements and novel gene families across ecological guilds.</title>
        <authorList>
            <consortium name="Lawrence Berkeley National Laboratory"/>
            <person name="Harder C.B."/>
            <person name="Miyauchi S."/>
            <person name="Viragh M."/>
            <person name="Kuo A."/>
            <person name="Thoen E."/>
            <person name="Andreopoulos B."/>
            <person name="Lu D."/>
            <person name="Skrede I."/>
            <person name="Drula E."/>
            <person name="Henrissat B."/>
            <person name="Morin E."/>
            <person name="Kohler A."/>
            <person name="Barry K."/>
            <person name="LaButti K."/>
            <person name="Morin E."/>
            <person name="Salamov A."/>
            <person name="Lipzen A."/>
            <person name="Mereny Z."/>
            <person name="Hegedus B."/>
            <person name="Baldrian P."/>
            <person name="Stursova M."/>
            <person name="Weitz H."/>
            <person name="Taylor A."/>
            <person name="Grigoriev I.V."/>
            <person name="Nagy L.G."/>
            <person name="Martin F."/>
            <person name="Kauserud H."/>
        </authorList>
    </citation>
    <scope>NUCLEOTIDE SEQUENCE</scope>
    <source>
        <strain evidence="9">CBHHK173m</strain>
    </source>
</reference>
<dbReference type="AlphaFoldDB" id="A0AAD6U999"/>
<accession>A0AAD6U999</accession>